<gene>
    <name evidence="1" type="ORF">SPAR_18973</name>
</gene>
<dbReference type="InterPro" id="IPR036412">
    <property type="entry name" value="HAD-like_sf"/>
</dbReference>
<dbReference type="GeneID" id="96741798"/>
<dbReference type="CDD" id="cd01427">
    <property type="entry name" value="HAD_like"/>
    <property type="match status" value="1"/>
</dbReference>
<dbReference type="InterPro" id="IPR050155">
    <property type="entry name" value="HAD-like_hydrolase_sf"/>
</dbReference>
<dbReference type="Gene3D" id="3.40.50.1000">
    <property type="entry name" value="HAD superfamily/HAD-like"/>
    <property type="match status" value="1"/>
</dbReference>
<dbReference type="Proteomes" id="UP000186168">
    <property type="component" value="Unassembled WGS sequence"/>
</dbReference>
<dbReference type="STRING" id="67365.GCA_001704635_03611"/>
<dbReference type="GO" id="GO:0006281">
    <property type="term" value="P:DNA repair"/>
    <property type="evidence" value="ECO:0007669"/>
    <property type="project" value="TreeGrafter"/>
</dbReference>
<keyword evidence="1" id="KW-0378">Hydrolase</keyword>
<dbReference type="GO" id="GO:0005829">
    <property type="term" value="C:cytosol"/>
    <property type="evidence" value="ECO:0007669"/>
    <property type="project" value="TreeGrafter"/>
</dbReference>
<comment type="caution">
    <text evidence="1">The sequence shown here is derived from an EMBL/GenBank/DDBJ whole genome shotgun (WGS) entry which is preliminary data.</text>
</comment>
<organism evidence="1 2">
    <name type="scientific">Streptomyces sparsogenes DSM 40356</name>
    <dbReference type="NCBI Taxonomy" id="1331668"/>
    <lineage>
        <taxon>Bacteria</taxon>
        <taxon>Bacillati</taxon>
        <taxon>Actinomycetota</taxon>
        <taxon>Actinomycetes</taxon>
        <taxon>Kitasatosporales</taxon>
        <taxon>Streptomycetaceae</taxon>
        <taxon>Streptomyces</taxon>
    </lineage>
</organism>
<dbReference type="GO" id="GO:0008967">
    <property type="term" value="F:phosphoglycolate phosphatase activity"/>
    <property type="evidence" value="ECO:0007669"/>
    <property type="project" value="TreeGrafter"/>
</dbReference>
<accession>A0A1R1SHV0</accession>
<protein>
    <submittedName>
        <fullName evidence="1">Hydrolase</fullName>
    </submittedName>
</protein>
<dbReference type="EMBL" id="ASQP01000260">
    <property type="protein sequence ID" value="OMI37894.1"/>
    <property type="molecule type" value="Genomic_DNA"/>
</dbReference>
<sequence length="229" mass="23781">MLMNADALAEVLGASDAVLFDFDGPICDVFRGLPAPGVADELAALLIARVPALEARARATDDPMEIHRLSPEGGGDALKVVETALTEAEVAAVSLAGLPVDGSVQALHAARESGRRVAVVSNNSGECVRRYLFLHGLLEVVDEVIGRPHLRPDLMKPSPHPLLTAASSLDVAPDRTVLVGDSVTDIEAARAAQARSIGFANKPGKRASLTEAGADAVVLDMRSIASALT</sequence>
<proteinExistence type="predicted"/>
<dbReference type="AlphaFoldDB" id="A0A1R1SHV0"/>
<dbReference type="SUPFAM" id="SSF56784">
    <property type="entry name" value="HAD-like"/>
    <property type="match status" value="1"/>
</dbReference>
<evidence type="ECO:0000313" key="1">
    <source>
        <dbReference type="EMBL" id="OMI37894.1"/>
    </source>
</evidence>
<reference evidence="1 2" key="1">
    <citation type="submission" date="2013-05" db="EMBL/GenBank/DDBJ databases">
        <title>Genome sequence of Streptomyces sparsogenes DSM 40356.</title>
        <authorList>
            <person name="Coyne S."/>
            <person name="Seebeck F.P."/>
        </authorList>
    </citation>
    <scope>NUCLEOTIDE SEQUENCE [LARGE SCALE GENOMIC DNA]</scope>
    <source>
        <strain evidence="1 2">DSM 40356</strain>
    </source>
</reference>
<dbReference type="PANTHER" id="PTHR43434:SF1">
    <property type="entry name" value="PHOSPHOGLYCOLATE PHOSPHATASE"/>
    <property type="match status" value="1"/>
</dbReference>
<dbReference type="RefSeq" id="WP_342673113.1">
    <property type="nucleotide sequence ID" value="NZ_ASQP01000260.1"/>
</dbReference>
<evidence type="ECO:0000313" key="2">
    <source>
        <dbReference type="Proteomes" id="UP000186168"/>
    </source>
</evidence>
<name>A0A1R1SHV0_9ACTN</name>
<dbReference type="PANTHER" id="PTHR43434">
    <property type="entry name" value="PHOSPHOGLYCOLATE PHOSPHATASE"/>
    <property type="match status" value="1"/>
</dbReference>
<keyword evidence="2" id="KW-1185">Reference proteome</keyword>
<dbReference type="InterPro" id="IPR023214">
    <property type="entry name" value="HAD_sf"/>
</dbReference>
<dbReference type="Pfam" id="PF00702">
    <property type="entry name" value="Hydrolase"/>
    <property type="match status" value="1"/>
</dbReference>